<feature type="compositionally biased region" description="Basic and acidic residues" evidence="1">
    <location>
        <begin position="10"/>
        <end position="20"/>
    </location>
</feature>
<accession>A0A5N1JPN6</accession>
<keyword evidence="3" id="KW-1185">Reference proteome</keyword>
<dbReference type="Proteomes" id="UP000327108">
    <property type="component" value="Unassembled WGS sequence"/>
</dbReference>
<evidence type="ECO:0000313" key="2">
    <source>
        <dbReference type="EMBL" id="KAA9366147.1"/>
    </source>
</evidence>
<feature type="region of interest" description="Disordered" evidence="1">
    <location>
        <begin position="1"/>
        <end position="37"/>
    </location>
</feature>
<dbReference type="RefSeq" id="WP_151095031.1">
    <property type="nucleotide sequence ID" value="NZ_VYXQ01000020.1"/>
</dbReference>
<protein>
    <submittedName>
        <fullName evidence="2">Uncharacterized protein</fullName>
    </submittedName>
</protein>
<feature type="region of interest" description="Disordered" evidence="1">
    <location>
        <begin position="161"/>
        <end position="181"/>
    </location>
</feature>
<evidence type="ECO:0000256" key="1">
    <source>
        <dbReference type="SAM" id="MobiDB-lite"/>
    </source>
</evidence>
<proteinExistence type="predicted"/>
<organism evidence="2 3">
    <name type="scientific">Ochrobactrum quorumnocens</name>
    <dbReference type="NCBI Taxonomy" id="271865"/>
    <lineage>
        <taxon>Bacteria</taxon>
        <taxon>Pseudomonadati</taxon>
        <taxon>Pseudomonadota</taxon>
        <taxon>Alphaproteobacteria</taxon>
        <taxon>Hyphomicrobiales</taxon>
        <taxon>Brucellaceae</taxon>
        <taxon>Brucella/Ochrobactrum group</taxon>
        <taxon>Ochrobactrum</taxon>
    </lineage>
</organism>
<dbReference type="EMBL" id="VYXQ01000020">
    <property type="protein sequence ID" value="KAA9366147.1"/>
    <property type="molecule type" value="Genomic_DNA"/>
</dbReference>
<reference evidence="2 3" key="1">
    <citation type="submission" date="2019-09" db="EMBL/GenBank/DDBJ databases">
        <title>Biological control of the noxious weed angled onion (Allium triquetrum) thwarted by endophytic bacteria in Victoria, Australia.</title>
        <authorList>
            <person name="Tehranchian P."/>
            <person name="Adair R.J."/>
            <person name="Van T.H."/>
            <person name="Morrison P.D."/>
            <person name="Williams H."/>
            <person name="Lawrie A.C."/>
        </authorList>
    </citation>
    <scope>NUCLEOTIDE SEQUENCE [LARGE SCALE GENOMIC DNA]</scope>
    <source>
        <strain evidence="2 3">RPTAtOch1</strain>
    </source>
</reference>
<gene>
    <name evidence="2" type="ORF">F3W84_17995</name>
</gene>
<dbReference type="AlphaFoldDB" id="A0A5N1JPN6"/>
<sequence length="181" mass="20928">MGRPKLNMSPEERSEHDRRGNNRRKQDQRKRDADAKALGGRLCSAEIDGLVEMLTSMSLAEAAFILAELQRDYKKTYGIEIPGLREASSVGYRSEDESSEDYDRRKNRATKLGLIRHFATNAIQRSKARARSKKFELNEEHKAAELGIDVQSYREWKRAKNKSSKRQEEIAKTMELIQKNR</sequence>
<name>A0A5N1JPN6_9HYPH</name>
<comment type="caution">
    <text evidence="2">The sequence shown here is derived from an EMBL/GenBank/DDBJ whole genome shotgun (WGS) entry which is preliminary data.</text>
</comment>
<evidence type="ECO:0000313" key="3">
    <source>
        <dbReference type="Proteomes" id="UP000327108"/>
    </source>
</evidence>